<dbReference type="EMBL" id="NXGE01000012">
    <property type="protein sequence ID" value="PRM92466.1"/>
    <property type="molecule type" value="Genomic_DNA"/>
</dbReference>
<proteinExistence type="predicted"/>
<accession>A0A2S9T0W1</accession>
<protein>
    <submittedName>
        <fullName evidence="1">Cell filamentation protein Fic</fullName>
    </submittedName>
</protein>
<feature type="non-terminal residue" evidence="1">
    <location>
        <position position="90"/>
    </location>
</feature>
<name>A0A2S9T0W1_9BACT</name>
<evidence type="ECO:0000313" key="2">
    <source>
        <dbReference type="Proteomes" id="UP000238281"/>
    </source>
</evidence>
<organism evidence="1 2">
    <name type="scientific">Aliarcobacter cryaerophilus</name>
    <dbReference type="NCBI Taxonomy" id="28198"/>
    <lineage>
        <taxon>Bacteria</taxon>
        <taxon>Pseudomonadati</taxon>
        <taxon>Campylobacterota</taxon>
        <taxon>Epsilonproteobacteria</taxon>
        <taxon>Campylobacterales</taxon>
        <taxon>Arcobacteraceae</taxon>
        <taxon>Aliarcobacter</taxon>
    </lineage>
</organism>
<gene>
    <name evidence="1" type="ORF">CJ673_10620</name>
</gene>
<evidence type="ECO:0000313" key="1">
    <source>
        <dbReference type="EMBL" id="PRM92466.1"/>
    </source>
</evidence>
<comment type="caution">
    <text evidence="1">The sequence shown here is derived from an EMBL/GenBank/DDBJ whole genome shotgun (WGS) entry which is preliminary data.</text>
</comment>
<reference evidence="1 2" key="1">
    <citation type="submission" date="2017-09" db="EMBL/GenBank/DDBJ databases">
        <title>Reassesment of A. cryaerophilus.</title>
        <authorList>
            <person name="Perez-Cataluna A."/>
            <person name="Collado L."/>
            <person name="Salgado O."/>
            <person name="Lefinanco V."/>
            <person name="Figueras M.J."/>
        </authorList>
    </citation>
    <scope>NUCLEOTIDE SEQUENCE [LARGE SCALE GENOMIC DNA]</scope>
    <source>
        <strain evidence="1 2">LMG 10210</strain>
    </source>
</reference>
<dbReference type="Proteomes" id="UP000238281">
    <property type="component" value="Unassembled WGS sequence"/>
</dbReference>
<sequence>MYITPAIPESGSIKLDTFLFKKAEEIVMKSAKLTGGHNKQFILAIKDLLKITNSYYSNLIESEGTHPFDIEKAMKKDFSSEKKKKDLQQL</sequence>
<dbReference type="AlphaFoldDB" id="A0A2S9T0W1"/>